<evidence type="ECO:0000313" key="2">
    <source>
        <dbReference type="EMBL" id="OGY31753.1"/>
    </source>
</evidence>
<feature type="non-terminal residue" evidence="2">
    <location>
        <position position="230"/>
    </location>
</feature>
<dbReference type="STRING" id="1802605.A3A61_02000"/>
<organism evidence="2 3">
    <name type="scientific">Candidatus Woykebacteria bacterium RIFCSPLOWO2_01_FULL_43_14</name>
    <dbReference type="NCBI Taxonomy" id="1802605"/>
    <lineage>
        <taxon>Bacteria</taxon>
        <taxon>Candidatus Woykeibacteriota</taxon>
    </lineage>
</organism>
<evidence type="ECO:0000313" key="3">
    <source>
        <dbReference type="Proteomes" id="UP000177718"/>
    </source>
</evidence>
<dbReference type="Pfam" id="PF00535">
    <property type="entry name" value="Glycos_transf_2"/>
    <property type="match status" value="1"/>
</dbReference>
<feature type="domain" description="Glycosyltransferase 2-like" evidence="1">
    <location>
        <begin position="8"/>
        <end position="152"/>
    </location>
</feature>
<evidence type="ECO:0000259" key="1">
    <source>
        <dbReference type="Pfam" id="PF00535"/>
    </source>
</evidence>
<gene>
    <name evidence="2" type="ORF">A3A61_02000</name>
</gene>
<dbReference type="SUPFAM" id="SSF53448">
    <property type="entry name" value="Nucleotide-diphospho-sugar transferases"/>
    <property type="match status" value="1"/>
</dbReference>
<dbReference type="Proteomes" id="UP000177718">
    <property type="component" value="Unassembled WGS sequence"/>
</dbReference>
<sequence length="230" mass="26027">MTKTPLVSVIIPTFNSARWFDKTLASLDKQTYRNFEVIVVDKGSKDATQSLVKSYLGKIPGLKLFVAGTERTSQFNYGVGKSKGDILYYIGSDYELEPKVIEKAVGEVVVSSADAVIIEQDSVGNSFWAKVRRLERSTYVGDDFIEASRFFTRKIYDKIGGYDSNLVAYEEHDLQNRLKSAGAKITRTKGVIEHHLGEPDNLMQIIRKSYYYGTTVNEYFRKHPGMGIRH</sequence>
<dbReference type="Gene3D" id="3.90.550.10">
    <property type="entry name" value="Spore Coat Polysaccharide Biosynthesis Protein SpsA, Chain A"/>
    <property type="match status" value="1"/>
</dbReference>
<dbReference type="InterPro" id="IPR029044">
    <property type="entry name" value="Nucleotide-diphossugar_trans"/>
</dbReference>
<dbReference type="InterPro" id="IPR001173">
    <property type="entry name" value="Glyco_trans_2-like"/>
</dbReference>
<proteinExistence type="predicted"/>
<dbReference type="EMBL" id="MHDB01000026">
    <property type="protein sequence ID" value="OGY31753.1"/>
    <property type="molecule type" value="Genomic_DNA"/>
</dbReference>
<protein>
    <recommendedName>
        <fullName evidence="1">Glycosyltransferase 2-like domain-containing protein</fullName>
    </recommendedName>
</protein>
<dbReference type="InterPro" id="IPR050834">
    <property type="entry name" value="Glycosyltransf_2"/>
</dbReference>
<dbReference type="AlphaFoldDB" id="A0A1G1WVM2"/>
<dbReference type="PANTHER" id="PTHR43685:SF2">
    <property type="entry name" value="GLYCOSYLTRANSFERASE 2-LIKE DOMAIN-CONTAINING PROTEIN"/>
    <property type="match status" value="1"/>
</dbReference>
<comment type="caution">
    <text evidence="2">The sequence shown here is derived from an EMBL/GenBank/DDBJ whole genome shotgun (WGS) entry which is preliminary data.</text>
</comment>
<name>A0A1G1WVM2_9BACT</name>
<accession>A0A1G1WVM2</accession>
<reference evidence="2 3" key="1">
    <citation type="journal article" date="2016" name="Nat. Commun.">
        <title>Thousands of microbial genomes shed light on interconnected biogeochemical processes in an aquifer system.</title>
        <authorList>
            <person name="Anantharaman K."/>
            <person name="Brown C.T."/>
            <person name="Hug L.A."/>
            <person name="Sharon I."/>
            <person name="Castelle C.J."/>
            <person name="Probst A.J."/>
            <person name="Thomas B.C."/>
            <person name="Singh A."/>
            <person name="Wilkins M.J."/>
            <person name="Karaoz U."/>
            <person name="Brodie E.L."/>
            <person name="Williams K.H."/>
            <person name="Hubbard S.S."/>
            <person name="Banfield J.F."/>
        </authorList>
    </citation>
    <scope>NUCLEOTIDE SEQUENCE [LARGE SCALE GENOMIC DNA]</scope>
</reference>
<dbReference type="PANTHER" id="PTHR43685">
    <property type="entry name" value="GLYCOSYLTRANSFERASE"/>
    <property type="match status" value="1"/>
</dbReference>